<name>A0ABQ9YZR1_9CRUS</name>
<dbReference type="EMBL" id="JAOYFB010000002">
    <property type="protein sequence ID" value="KAK4006133.1"/>
    <property type="molecule type" value="Genomic_DNA"/>
</dbReference>
<reference evidence="1 2" key="1">
    <citation type="journal article" date="2023" name="Nucleic Acids Res.">
        <title>The hologenome of Daphnia magna reveals possible DNA methylation and microbiome-mediated evolution of the host genome.</title>
        <authorList>
            <person name="Chaturvedi A."/>
            <person name="Li X."/>
            <person name="Dhandapani V."/>
            <person name="Marshall H."/>
            <person name="Kissane S."/>
            <person name="Cuenca-Cambronero M."/>
            <person name="Asole G."/>
            <person name="Calvet F."/>
            <person name="Ruiz-Romero M."/>
            <person name="Marangio P."/>
            <person name="Guigo R."/>
            <person name="Rago D."/>
            <person name="Mirbahai L."/>
            <person name="Eastwood N."/>
            <person name="Colbourne J.K."/>
            <person name="Zhou J."/>
            <person name="Mallon E."/>
            <person name="Orsini L."/>
        </authorList>
    </citation>
    <scope>NUCLEOTIDE SEQUENCE [LARGE SCALE GENOMIC DNA]</scope>
    <source>
        <strain evidence="1">LRV0_1</strain>
    </source>
</reference>
<organism evidence="1 2">
    <name type="scientific">Daphnia magna</name>
    <dbReference type="NCBI Taxonomy" id="35525"/>
    <lineage>
        <taxon>Eukaryota</taxon>
        <taxon>Metazoa</taxon>
        <taxon>Ecdysozoa</taxon>
        <taxon>Arthropoda</taxon>
        <taxon>Crustacea</taxon>
        <taxon>Branchiopoda</taxon>
        <taxon>Diplostraca</taxon>
        <taxon>Cladocera</taxon>
        <taxon>Anomopoda</taxon>
        <taxon>Daphniidae</taxon>
        <taxon>Daphnia</taxon>
    </lineage>
</organism>
<dbReference type="Proteomes" id="UP001234178">
    <property type="component" value="Unassembled WGS sequence"/>
</dbReference>
<accession>A0ABQ9YZR1</accession>
<comment type="caution">
    <text evidence="1">The sequence shown here is derived from an EMBL/GenBank/DDBJ whole genome shotgun (WGS) entry which is preliminary data.</text>
</comment>
<proteinExistence type="predicted"/>
<protein>
    <submittedName>
        <fullName evidence="1">Uncharacterized protein</fullName>
    </submittedName>
</protein>
<sequence length="142" mass="16563">MDHWDFHAKYPHITEATTREKLLDKFSQALLLLAKRTGEEIPNCTNDCITALILIMRLMPAIYKVKKVGFDSKLRQLFHFIIMVFYYILETENENISTVAQQKDVVYHKQPFLIVVGTIQHPITYFLVVDQTAIPKFSPHLL</sequence>
<keyword evidence="2" id="KW-1185">Reference proteome</keyword>
<evidence type="ECO:0000313" key="1">
    <source>
        <dbReference type="EMBL" id="KAK4006133.1"/>
    </source>
</evidence>
<gene>
    <name evidence="1" type="ORF">OUZ56_011288</name>
</gene>
<evidence type="ECO:0000313" key="2">
    <source>
        <dbReference type="Proteomes" id="UP001234178"/>
    </source>
</evidence>